<evidence type="ECO:0000256" key="15">
    <source>
        <dbReference type="ARBA" id="ARBA00032739"/>
    </source>
</evidence>
<comment type="function">
    <text evidence="1">Accessory subunit of the mitochondrial membrane respiratory chain NADH dehydrogenase (Complex I), that is believed not to be involved in catalysis. Complex I functions in the transfer of electrons from NADH to the respiratory chain. The immediate electron acceptor for the enzyme is believed to be ubiquinone.</text>
</comment>
<keyword evidence="9" id="KW-0999">Mitochondrion inner membrane</keyword>
<evidence type="ECO:0000313" key="17">
    <source>
        <dbReference type="EMBL" id="GJE85192.1"/>
    </source>
</evidence>
<evidence type="ECO:0000256" key="11">
    <source>
        <dbReference type="ARBA" id="ARBA00023128"/>
    </source>
</evidence>
<organism evidence="17 18">
    <name type="scientific">Phanerochaete sordida</name>
    <dbReference type="NCBI Taxonomy" id="48140"/>
    <lineage>
        <taxon>Eukaryota</taxon>
        <taxon>Fungi</taxon>
        <taxon>Dikarya</taxon>
        <taxon>Basidiomycota</taxon>
        <taxon>Agaricomycotina</taxon>
        <taxon>Agaricomycetes</taxon>
        <taxon>Polyporales</taxon>
        <taxon>Phanerochaetaceae</taxon>
        <taxon>Phanerochaete</taxon>
    </lineage>
</organism>
<evidence type="ECO:0000256" key="2">
    <source>
        <dbReference type="ARBA" id="ARBA00004569"/>
    </source>
</evidence>
<comment type="similarity">
    <text evidence="4">Belongs to the complex I NDUFS5 subunit family.</text>
</comment>
<protein>
    <recommendedName>
        <fullName evidence="6">NADH dehydrogenase [ubiquinone] iron-sulfur protein 5</fullName>
    </recommendedName>
    <alternativeName>
        <fullName evidence="14">Complex I-15 kDa</fullName>
    </alternativeName>
    <alternativeName>
        <fullName evidence="15">NADH-ubiquinone oxidoreductase 15 kDa subunit</fullName>
    </alternativeName>
</protein>
<feature type="disulfide bond" evidence="16">
    <location>
        <begin position="24"/>
        <end position="34"/>
    </location>
</feature>
<dbReference type="CDD" id="cd24141">
    <property type="entry name" value="NDUFS5-like"/>
    <property type="match status" value="1"/>
</dbReference>
<keyword evidence="7" id="KW-0813">Transport</keyword>
<evidence type="ECO:0000256" key="6">
    <source>
        <dbReference type="ARBA" id="ARBA00013482"/>
    </source>
</evidence>
<name>A0A9P3FXV3_9APHY</name>
<dbReference type="InterPro" id="IPR019342">
    <property type="entry name" value="NADH_UbQ_OxRdtase_FeS-su5"/>
</dbReference>
<dbReference type="PANTHER" id="PTHR15224">
    <property type="entry name" value="NADH DEHYDROGENASE [UBIQUINONE] IRON-SULFUR PROTEIN 5"/>
    <property type="match status" value="1"/>
</dbReference>
<dbReference type="GO" id="GO:0005758">
    <property type="term" value="C:mitochondrial intermembrane space"/>
    <property type="evidence" value="ECO:0007669"/>
    <property type="project" value="UniProtKB-SubCell"/>
</dbReference>
<comment type="caution">
    <text evidence="17">The sequence shown here is derived from an EMBL/GenBank/DDBJ whole genome shotgun (WGS) entry which is preliminary data.</text>
</comment>
<evidence type="ECO:0000256" key="4">
    <source>
        <dbReference type="ARBA" id="ARBA00007372"/>
    </source>
</evidence>
<proteinExistence type="inferred from homology"/>
<dbReference type="PROSITE" id="PS51808">
    <property type="entry name" value="CHCH"/>
    <property type="match status" value="1"/>
</dbReference>
<keyword evidence="8" id="KW-0679">Respiratory chain</keyword>
<evidence type="ECO:0000256" key="16">
    <source>
        <dbReference type="PIRSR" id="PIRSR619342-50"/>
    </source>
</evidence>
<dbReference type="EMBL" id="BPQB01000002">
    <property type="protein sequence ID" value="GJE85192.1"/>
    <property type="molecule type" value="Genomic_DNA"/>
</dbReference>
<accession>A0A9P3FXV3</accession>
<evidence type="ECO:0000256" key="7">
    <source>
        <dbReference type="ARBA" id="ARBA00022448"/>
    </source>
</evidence>
<keyword evidence="12" id="KW-0472">Membrane</keyword>
<comment type="subunit">
    <text evidence="5">Mammalian complex I is composed of 45 different subunits. This is a component of the iron-sulfur (IP) fragment of the enzyme.</text>
</comment>
<evidence type="ECO:0000313" key="18">
    <source>
        <dbReference type="Proteomes" id="UP000703269"/>
    </source>
</evidence>
<sequence>MASGFGYGGGTSRCFAFWQEFSKCYASADHPSQCRAQGEDYLECLHRTKEIARAKAVKEEFIRKAEHQAQEGRKAADILADGVIVGVGLIQRDKTDAKSKH</sequence>
<evidence type="ECO:0000256" key="12">
    <source>
        <dbReference type="ARBA" id="ARBA00023136"/>
    </source>
</evidence>
<gene>
    <name evidence="17" type="ORF">PsYK624_012700</name>
</gene>
<dbReference type="GO" id="GO:0005743">
    <property type="term" value="C:mitochondrial inner membrane"/>
    <property type="evidence" value="ECO:0007669"/>
    <property type="project" value="UniProtKB-SubCell"/>
</dbReference>
<feature type="disulfide bond" evidence="16">
    <location>
        <begin position="14"/>
        <end position="44"/>
    </location>
</feature>
<evidence type="ECO:0000256" key="5">
    <source>
        <dbReference type="ARBA" id="ARBA00011261"/>
    </source>
</evidence>
<keyword evidence="13 16" id="KW-1015">Disulfide bond</keyword>
<evidence type="ECO:0000256" key="1">
    <source>
        <dbReference type="ARBA" id="ARBA00003195"/>
    </source>
</evidence>
<dbReference type="OrthoDB" id="9992197at2759"/>
<evidence type="ECO:0000256" key="8">
    <source>
        <dbReference type="ARBA" id="ARBA00022660"/>
    </source>
</evidence>
<keyword evidence="18" id="KW-1185">Reference proteome</keyword>
<evidence type="ECO:0000256" key="10">
    <source>
        <dbReference type="ARBA" id="ARBA00022982"/>
    </source>
</evidence>
<keyword evidence="11" id="KW-0496">Mitochondrion</keyword>
<dbReference type="AlphaFoldDB" id="A0A9P3FXV3"/>
<evidence type="ECO:0000256" key="14">
    <source>
        <dbReference type="ARBA" id="ARBA00031222"/>
    </source>
</evidence>
<dbReference type="Pfam" id="PF10200">
    <property type="entry name" value="Ndufs5"/>
    <property type="match status" value="1"/>
</dbReference>
<keyword evidence="10" id="KW-0249">Electron transport</keyword>
<dbReference type="Proteomes" id="UP000703269">
    <property type="component" value="Unassembled WGS sequence"/>
</dbReference>
<dbReference type="PANTHER" id="PTHR15224:SF1">
    <property type="entry name" value="NADH DEHYDROGENASE [UBIQUINONE] IRON-SULFUR PROTEIN 5"/>
    <property type="match status" value="1"/>
</dbReference>
<evidence type="ECO:0000256" key="3">
    <source>
        <dbReference type="ARBA" id="ARBA00004637"/>
    </source>
</evidence>
<evidence type="ECO:0000256" key="9">
    <source>
        <dbReference type="ARBA" id="ARBA00022792"/>
    </source>
</evidence>
<dbReference type="GO" id="GO:0032981">
    <property type="term" value="P:mitochondrial respiratory chain complex I assembly"/>
    <property type="evidence" value="ECO:0007669"/>
    <property type="project" value="TreeGrafter"/>
</dbReference>
<evidence type="ECO:0000256" key="13">
    <source>
        <dbReference type="ARBA" id="ARBA00023157"/>
    </source>
</evidence>
<comment type="subcellular location">
    <subcellularLocation>
        <location evidence="3">Mitochondrion inner membrane</location>
        <topology evidence="3">Peripheral membrane protein</topology>
    </subcellularLocation>
    <subcellularLocation>
        <location evidence="2">Mitochondrion intermembrane space</location>
    </subcellularLocation>
</comment>
<reference evidence="17 18" key="1">
    <citation type="submission" date="2021-08" db="EMBL/GenBank/DDBJ databases">
        <title>Draft Genome Sequence of Phanerochaete sordida strain YK-624.</title>
        <authorList>
            <person name="Mori T."/>
            <person name="Dohra H."/>
            <person name="Suzuki T."/>
            <person name="Kawagishi H."/>
            <person name="Hirai H."/>
        </authorList>
    </citation>
    <scope>NUCLEOTIDE SEQUENCE [LARGE SCALE GENOMIC DNA]</scope>
    <source>
        <strain evidence="17 18">YK-624</strain>
    </source>
</reference>